<dbReference type="EMBL" id="CP020557">
    <property type="protein sequence ID" value="ARF68888.1"/>
    <property type="molecule type" value="Genomic_DNA"/>
</dbReference>
<dbReference type="GO" id="GO:0046983">
    <property type="term" value="F:protein dimerization activity"/>
    <property type="evidence" value="ECO:0007669"/>
    <property type="project" value="InterPro"/>
</dbReference>
<evidence type="ECO:0000313" key="1">
    <source>
        <dbReference type="EMBL" id="ARF68888.1"/>
    </source>
</evidence>
<protein>
    <submittedName>
        <fullName evidence="1">Aspartyl-phosphate phosphatase Spo0E family protein</fullName>
    </submittedName>
</protein>
<proteinExistence type="predicted"/>
<dbReference type="SUPFAM" id="SSF140500">
    <property type="entry name" value="BAS1536-like"/>
    <property type="match status" value="1"/>
</dbReference>
<dbReference type="InterPro" id="IPR018540">
    <property type="entry name" value="Spo0E-like"/>
</dbReference>
<dbReference type="GeneID" id="64217556"/>
<accession>A0A1U9YQ82</accession>
<gene>
    <name evidence="1" type="ORF">B7C51_15430</name>
</gene>
<name>A0A1U9YQ82_9BACL</name>
<dbReference type="GO" id="GO:0043937">
    <property type="term" value="P:regulation of sporulation"/>
    <property type="evidence" value="ECO:0007669"/>
    <property type="project" value="InterPro"/>
</dbReference>
<evidence type="ECO:0000313" key="2">
    <source>
        <dbReference type="Proteomes" id="UP000192727"/>
    </source>
</evidence>
<dbReference type="Pfam" id="PF09388">
    <property type="entry name" value="SpoOE-like"/>
    <property type="match status" value="1"/>
</dbReference>
<dbReference type="RefSeq" id="WP_024095222.1">
    <property type="nucleotide sequence ID" value="NZ_CP019794.1"/>
</dbReference>
<sequence length="87" mass="10329">MAFLEYQLSEYPKKWHVSESSEPRMSSKNSYKASSLHALEEEIHFLRRKLEQLVLEGREMTSESVVQMSTLLDFKINKYMQLVKEND</sequence>
<organism evidence="1 2">
    <name type="scientific">Paenibacillus larvae subsp. pulvifaciens</name>
    <dbReference type="NCBI Taxonomy" id="1477"/>
    <lineage>
        <taxon>Bacteria</taxon>
        <taxon>Bacillati</taxon>
        <taxon>Bacillota</taxon>
        <taxon>Bacilli</taxon>
        <taxon>Bacillales</taxon>
        <taxon>Paenibacillaceae</taxon>
        <taxon>Paenibacillus</taxon>
    </lineage>
</organism>
<dbReference type="Proteomes" id="UP000192727">
    <property type="component" value="Chromosome"/>
</dbReference>
<dbReference type="Gene3D" id="4.10.280.10">
    <property type="entry name" value="Helix-loop-helix DNA-binding domain"/>
    <property type="match status" value="1"/>
</dbReference>
<dbReference type="InterPro" id="IPR036638">
    <property type="entry name" value="HLH_DNA-bd_sf"/>
</dbReference>
<dbReference type="InterPro" id="IPR037208">
    <property type="entry name" value="Spo0E-like_sf"/>
</dbReference>
<dbReference type="AlphaFoldDB" id="A0A1U9YQ82"/>
<reference evidence="1 2" key="1">
    <citation type="submission" date="2017-03" db="EMBL/GenBank/DDBJ databases">
        <title>Paenibacillus larvae genome sequencing.</title>
        <authorList>
            <person name="Dingman D.W."/>
        </authorList>
    </citation>
    <scope>NUCLEOTIDE SEQUENCE [LARGE SCALE GENOMIC DNA]</scope>
    <source>
        <strain evidence="1 2">SAG 10367</strain>
    </source>
</reference>